<dbReference type="Proteomes" id="UP000064967">
    <property type="component" value="Chromosome"/>
</dbReference>
<dbReference type="AlphaFoldDB" id="A0A0K1PLI7"/>
<evidence type="ECO:0000313" key="3">
    <source>
        <dbReference type="Proteomes" id="UP000064967"/>
    </source>
</evidence>
<keyword evidence="3" id="KW-1185">Reference proteome</keyword>
<name>A0A0K1PLI7_9BACT</name>
<protein>
    <submittedName>
        <fullName evidence="2">Uncharacterized protein</fullName>
    </submittedName>
</protein>
<evidence type="ECO:0000256" key="1">
    <source>
        <dbReference type="SAM" id="Phobius"/>
    </source>
</evidence>
<keyword evidence="1" id="KW-1133">Transmembrane helix</keyword>
<sequence length="227" mass="24865">MECSECRGRYGRHLLLSKLDPRAMAREERVARGLGVGRAIKGVPGAVLGPLALAAAFVLLLSRLPSGGDGFAARGRRPMMQTTTLGPEAPSPTKGAVYVHRVVAGGSPIPVTREIHRDDELVFAYENQGQKQNLMIFGVDELGHVYWYFPAWTDARDNPFSIGIDSTPGTHELREAIAHPIVGRKLEIHALFLDSPLSVREVETMIAEHRLDLPTGFEQVQTLQVVP</sequence>
<evidence type="ECO:0000313" key="2">
    <source>
        <dbReference type="EMBL" id="AKU94398.1"/>
    </source>
</evidence>
<accession>A0A0K1PLI7</accession>
<dbReference type="EMBL" id="CP012333">
    <property type="protein sequence ID" value="AKU94398.1"/>
    <property type="molecule type" value="Genomic_DNA"/>
</dbReference>
<gene>
    <name evidence="2" type="ORF">AKJ09_01062</name>
</gene>
<organism evidence="2 3">
    <name type="scientific">Labilithrix luteola</name>
    <dbReference type="NCBI Taxonomy" id="1391654"/>
    <lineage>
        <taxon>Bacteria</taxon>
        <taxon>Pseudomonadati</taxon>
        <taxon>Myxococcota</taxon>
        <taxon>Polyangia</taxon>
        <taxon>Polyangiales</taxon>
        <taxon>Labilitrichaceae</taxon>
        <taxon>Labilithrix</taxon>
    </lineage>
</organism>
<reference evidence="2 3" key="1">
    <citation type="submission" date="2015-08" db="EMBL/GenBank/DDBJ databases">
        <authorList>
            <person name="Babu N.S."/>
            <person name="Beckwith C.J."/>
            <person name="Beseler K.G."/>
            <person name="Brison A."/>
            <person name="Carone J.V."/>
            <person name="Caskin T.P."/>
            <person name="Diamond M."/>
            <person name="Durham M.E."/>
            <person name="Foxe J.M."/>
            <person name="Go M."/>
            <person name="Henderson B.A."/>
            <person name="Jones I.B."/>
            <person name="McGettigan J.A."/>
            <person name="Micheletti S.J."/>
            <person name="Nasrallah M.E."/>
            <person name="Ortiz D."/>
            <person name="Piller C.R."/>
            <person name="Privatt S.R."/>
            <person name="Schneider S.L."/>
            <person name="Sharp S."/>
            <person name="Smith T.C."/>
            <person name="Stanton J.D."/>
            <person name="Ullery H.E."/>
            <person name="Wilson R.J."/>
            <person name="Serrano M.G."/>
            <person name="Buck G."/>
            <person name="Lee V."/>
            <person name="Wang Y."/>
            <person name="Carvalho R."/>
            <person name="Voegtly L."/>
            <person name="Shi R."/>
            <person name="Duckworth R."/>
            <person name="Johnson A."/>
            <person name="Loviza R."/>
            <person name="Walstead R."/>
            <person name="Shah Z."/>
            <person name="Kiflezghi M."/>
            <person name="Wade K."/>
            <person name="Ball S.L."/>
            <person name="Bradley K.W."/>
            <person name="Asai D.J."/>
            <person name="Bowman C.A."/>
            <person name="Russell D.A."/>
            <person name="Pope W.H."/>
            <person name="Jacobs-Sera D."/>
            <person name="Hendrix R.W."/>
            <person name="Hatfull G.F."/>
        </authorList>
    </citation>
    <scope>NUCLEOTIDE SEQUENCE [LARGE SCALE GENOMIC DNA]</scope>
    <source>
        <strain evidence="2 3">DSM 27648</strain>
    </source>
</reference>
<dbReference type="STRING" id="1391654.AKJ09_01062"/>
<keyword evidence="1" id="KW-0812">Transmembrane</keyword>
<proteinExistence type="predicted"/>
<dbReference type="KEGG" id="llu:AKJ09_01062"/>
<feature type="transmembrane region" description="Helical" evidence="1">
    <location>
        <begin position="42"/>
        <end position="61"/>
    </location>
</feature>
<keyword evidence="1" id="KW-0472">Membrane</keyword>